<evidence type="ECO:0000259" key="4">
    <source>
        <dbReference type="PROSITE" id="PS50060"/>
    </source>
</evidence>
<evidence type="ECO:0000313" key="5">
    <source>
        <dbReference type="EMBL" id="CAF1380665.1"/>
    </source>
</evidence>
<accession>A0A815JKJ3</accession>
<dbReference type="Gene3D" id="2.60.120.200">
    <property type="match status" value="1"/>
</dbReference>
<evidence type="ECO:0000256" key="2">
    <source>
        <dbReference type="SAM" id="Phobius"/>
    </source>
</evidence>
<evidence type="ECO:0000313" key="7">
    <source>
        <dbReference type="Proteomes" id="UP000663891"/>
    </source>
</evidence>
<gene>
    <name evidence="6" type="ORF">OKA104_LOCUS35670</name>
    <name evidence="5" type="ORF">VCS650_LOCUS35386</name>
</gene>
<comment type="caution">
    <text evidence="5">The sequence shown here is derived from an EMBL/GenBank/DDBJ whole genome shotgun (WGS) entry which is preliminary data.</text>
</comment>
<dbReference type="InterPro" id="IPR000998">
    <property type="entry name" value="MAM_dom"/>
</dbReference>
<reference evidence="5" key="1">
    <citation type="submission" date="2021-02" db="EMBL/GenBank/DDBJ databases">
        <authorList>
            <person name="Nowell W R."/>
        </authorList>
    </citation>
    <scope>NUCLEOTIDE SEQUENCE</scope>
</reference>
<dbReference type="SUPFAM" id="SSF49899">
    <property type="entry name" value="Concanavalin A-like lectins/glucanases"/>
    <property type="match status" value="1"/>
</dbReference>
<proteinExistence type="predicted"/>
<evidence type="ECO:0000256" key="1">
    <source>
        <dbReference type="SAM" id="MobiDB-lite"/>
    </source>
</evidence>
<organism evidence="5 7">
    <name type="scientific">Adineta steineri</name>
    <dbReference type="NCBI Taxonomy" id="433720"/>
    <lineage>
        <taxon>Eukaryota</taxon>
        <taxon>Metazoa</taxon>
        <taxon>Spiralia</taxon>
        <taxon>Gnathifera</taxon>
        <taxon>Rotifera</taxon>
        <taxon>Eurotatoria</taxon>
        <taxon>Bdelloidea</taxon>
        <taxon>Adinetida</taxon>
        <taxon>Adinetidae</taxon>
        <taxon>Adineta</taxon>
    </lineage>
</organism>
<evidence type="ECO:0000256" key="3">
    <source>
        <dbReference type="SAM" id="SignalP"/>
    </source>
</evidence>
<protein>
    <recommendedName>
        <fullName evidence="4">MAM domain-containing protein</fullName>
    </recommendedName>
</protein>
<dbReference type="EMBL" id="CAJOAY010005253">
    <property type="protein sequence ID" value="CAF4100895.1"/>
    <property type="molecule type" value="Genomic_DNA"/>
</dbReference>
<dbReference type="Proteomes" id="UP000663881">
    <property type="component" value="Unassembled WGS sequence"/>
</dbReference>
<keyword evidence="3" id="KW-0732">Signal</keyword>
<keyword evidence="2" id="KW-1133">Transmembrane helix</keyword>
<dbReference type="PROSITE" id="PS50060">
    <property type="entry name" value="MAM_2"/>
    <property type="match status" value="1"/>
</dbReference>
<name>A0A815JKJ3_9BILA</name>
<dbReference type="AlphaFoldDB" id="A0A815JKJ3"/>
<dbReference type="Proteomes" id="UP000663891">
    <property type="component" value="Unassembled WGS sequence"/>
</dbReference>
<dbReference type="Pfam" id="PF00629">
    <property type="entry name" value="MAM"/>
    <property type="match status" value="1"/>
</dbReference>
<evidence type="ECO:0000313" key="6">
    <source>
        <dbReference type="EMBL" id="CAF4100895.1"/>
    </source>
</evidence>
<feature type="compositionally biased region" description="Polar residues" evidence="1">
    <location>
        <begin position="446"/>
        <end position="465"/>
    </location>
</feature>
<feature type="domain" description="MAM" evidence="4">
    <location>
        <begin position="24"/>
        <end position="234"/>
    </location>
</feature>
<feature type="transmembrane region" description="Helical" evidence="2">
    <location>
        <begin position="480"/>
        <end position="502"/>
    </location>
</feature>
<feature type="region of interest" description="Disordered" evidence="1">
    <location>
        <begin position="446"/>
        <end position="471"/>
    </location>
</feature>
<dbReference type="GO" id="GO:0016020">
    <property type="term" value="C:membrane"/>
    <property type="evidence" value="ECO:0007669"/>
    <property type="project" value="InterPro"/>
</dbReference>
<keyword evidence="2" id="KW-0472">Membrane</keyword>
<keyword evidence="2" id="KW-0812">Transmembrane</keyword>
<sequence length="541" mass="57189">MKYMINVLFFVSTYLIITNAQILYQCNFDSATITTSCLQYEGLFGLGISEEIGSADEQPPIAPLSDVTSSLKPTTNGESCNLPYQLNSFTWDMYFCNEGYCQTSTDSTSKCSAGKFGHVGFAALSKVSFTLNTDSGGTDGIGEQCLTYYYYLSNITGTAQSITVRKQEVGDISETIDSVINSPYNGWIKHQVSFHTSKGGYRIYFDFEKTFGPPSSSTIIAIDEISVLQGDCPSEPVTQSTPEISVGPTTSITTITESDMTTNNSTETISTVQTTDTTVTESSSSMKPITTTATITTTTATSTTTTTTITTTTTTSSSTTTTTASTTTIITSTSTTTSTIITTTTLTTATTITSTTTITTVSTTTTATSTSTTTSTATVVTITTVATTINTNPTTSTSTTVITTTATTTSTSVQTTTSTTSTSSASMTTTTTMLTTTTTVMANQPSSTTMVTNSTPNLTESTTADSLEDTTKKDPSKRTLIIALATGIPSALTIVVIIAVWMKRSAVSGLLSGISHTFNDIYDQSETTVLELTDLQDDYTF</sequence>
<feature type="chain" id="PRO_5035687107" description="MAM domain-containing protein" evidence="3">
    <location>
        <begin position="21"/>
        <end position="541"/>
    </location>
</feature>
<dbReference type="EMBL" id="CAJNON010000799">
    <property type="protein sequence ID" value="CAF1380665.1"/>
    <property type="molecule type" value="Genomic_DNA"/>
</dbReference>
<dbReference type="InterPro" id="IPR013320">
    <property type="entry name" value="ConA-like_dom_sf"/>
</dbReference>
<dbReference type="OrthoDB" id="10055848at2759"/>
<feature type="signal peptide" evidence="3">
    <location>
        <begin position="1"/>
        <end position="20"/>
    </location>
</feature>